<dbReference type="PANTHER" id="PTHR46696">
    <property type="entry name" value="P450, PUTATIVE (EUROFUNG)-RELATED"/>
    <property type="match status" value="1"/>
</dbReference>
<evidence type="ECO:0000256" key="7">
    <source>
        <dbReference type="ARBA" id="ARBA00043906"/>
    </source>
</evidence>
<dbReference type="KEGG" id="rdi:CMV14_20000"/>
<dbReference type="RefSeq" id="WP_083215982.1">
    <property type="nucleotide sequence ID" value="NZ_CP023449.1"/>
</dbReference>
<comment type="caution">
    <text evidence="9">The sequence shown here is derived from an EMBL/GenBank/DDBJ whole genome shotgun (WGS) entry which is preliminary data.</text>
</comment>
<evidence type="ECO:0000313" key="9">
    <source>
        <dbReference type="EMBL" id="PCE40353.1"/>
    </source>
</evidence>
<dbReference type="PRINTS" id="PR00359">
    <property type="entry name" value="BP450"/>
</dbReference>
<name>A0A2A4FPL7_9SPHN</name>
<dbReference type="EMBL" id="NWUF01000029">
    <property type="protein sequence ID" value="PCE40353.1"/>
    <property type="molecule type" value="Genomic_DNA"/>
</dbReference>
<dbReference type="PANTHER" id="PTHR46696:SF4">
    <property type="entry name" value="BIOTIN BIOSYNTHESIS CYTOCHROME P450"/>
    <property type="match status" value="1"/>
</dbReference>
<comment type="function">
    <text evidence="7">Cytochromes P450 are a group of heme-thiolate monooxygenases. They oxidize a variety of structurally unrelated compounds, including steroids, fatty acids, and xenobiotics.</text>
</comment>
<dbReference type="CDD" id="cd11033">
    <property type="entry name" value="CYP142-like"/>
    <property type="match status" value="1"/>
</dbReference>
<keyword evidence="10" id="KW-1185">Reference proteome</keyword>
<keyword evidence="5 8" id="KW-0408">Iron</keyword>
<evidence type="ECO:0000256" key="1">
    <source>
        <dbReference type="ARBA" id="ARBA00010617"/>
    </source>
</evidence>
<dbReference type="InterPro" id="IPR036396">
    <property type="entry name" value="Cyt_P450_sf"/>
</dbReference>
<evidence type="ECO:0000256" key="3">
    <source>
        <dbReference type="ARBA" id="ARBA00022723"/>
    </source>
</evidence>
<keyword evidence="3 8" id="KW-0479">Metal-binding</keyword>
<evidence type="ECO:0000256" key="2">
    <source>
        <dbReference type="ARBA" id="ARBA00022617"/>
    </source>
</evidence>
<dbReference type="Proteomes" id="UP000218934">
    <property type="component" value="Unassembled WGS sequence"/>
</dbReference>
<dbReference type="InterPro" id="IPR017972">
    <property type="entry name" value="Cyt_P450_CS"/>
</dbReference>
<comment type="similarity">
    <text evidence="1 8">Belongs to the cytochrome P450 family.</text>
</comment>
<dbReference type="InterPro" id="IPR002397">
    <property type="entry name" value="Cyt_P450_B"/>
</dbReference>
<dbReference type="GO" id="GO:0036199">
    <property type="term" value="F:cholest-4-en-3-one 26-monooxygenase activity"/>
    <property type="evidence" value="ECO:0007669"/>
    <property type="project" value="TreeGrafter"/>
</dbReference>
<dbReference type="GO" id="GO:0005506">
    <property type="term" value="F:iron ion binding"/>
    <property type="evidence" value="ECO:0007669"/>
    <property type="project" value="InterPro"/>
</dbReference>
<gene>
    <name evidence="9" type="ORF">COO09_20445</name>
</gene>
<dbReference type="Gene3D" id="1.10.630.10">
    <property type="entry name" value="Cytochrome P450"/>
    <property type="match status" value="1"/>
</dbReference>
<evidence type="ECO:0000256" key="4">
    <source>
        <dbReference type="ARBA" id="ARBA00023002"/>
    </source>
</evidence>
<proteinExistence type="inferred from homology"/>
<keyword evidence="6 8" id="KW-0503">Monooxygenase</keyword>
<protein>
    <submittedName>
        <fullName evidence="9">Cytochrome P450</fullName>
    </submittedName>
</protein>
<dbReference type="InterPro" id="IPR001128">
    <property type="entry name" value="Cyt_P450"/>
</dbReference>
<evidence type="ECO:0000256" key="5">
    <source>
        <dbReference type="ARBA" id="ARBA00023004"/>
    </source>
</evidence>
<dbReference type="Pfam" id="PF00067">
    <property type="entry name" value="p450"/>
    <property type="match status" value="2"/>
</dbReference>
<organism evidence="9 10">
    <name type="scientific">Rhizorhabdus dicambivorans</name>
    <dbReference type="NCBI Taxonomy" id="1850238"/>
    <lineage>
        <taxon>Bacteria</taxon>
        <taxon>Pseudomonadati</taxon>
        <taxon>Pseudomonadota</taxon>
        <taxon>Alphaproteobacteria</taxon>
        <taxon>Sphingomonadales</taxon>
        <taxon>Sphingomonadaceae</taxon>
        <taxon>Rhizorhabdus</taxon>
    </lineage>
</organism>
<dbReference type="GO" id="GO:0020037">
    <property type="term" value="F:heme binding"/>
    <property type="evidence" value="ECO:0007669"/>
    <property type="project" value="InterPro"/>
</dbReference>
<dbReference type="PROSITE" id="PS00086">
    <property type="entry name" value="CYTOCHROME_P450"/>
    <property type="match status" value="1"/>
</dbReference>
<dbReference type="FunFam" id="1.10.630.10:FF:000018">
    <property type="entry name" value="Cytochrome P450 monooxygenase"/>
    <property type="match status" value="1"/>
</dbReference>
<dbReference type="SUPFAM" id="SSF48264">
    <property type="entry name" value="Cytochrome P450"/>
    <property type="match status" value="1"/>
</dbReference>
<dbReference type="GO" id="GO:0006707">
    <property type="term" value="P:cholesterol catabolic process"/>
    <property type="evidence" value="ECO:0007669"/>
    <property type="project" value="TreeGrafter"/>
</dbReference>
<keyword evidence="2 8" id="KW-0349">Heme</keyword>
<evidence type="ECO:0000256" key="8">
    <source>
        <dbReference type="RuleBase" id="RU000461"/>
    </source>
</evidence>
<dbReference type="OrthoDB" id="5522954at2"/>
<reference evidence="9 10" key="1">
    <citation type="submission" date="2017-09" db="EMBL/GenBank/DDBJ databases">
        <title>The Catabolism of 3,6-Dichlorosalicylic acid is Initiated by the Cytochrome P450 Monooxygenase DsmABC in Rhizorhabdus dicambivorans Ndbn-20.</title>
        <authorList>
            <person name="Na L."/>
        </authorList>
    </citation>
    <scope>NUCLEOTIDE SEQUENCE [LARGE SCALE GENOMIC DNA]</scope>
    <source>
        <strain evidence="9 10">Ndbn-20m</strain>
    </source>
</reference>
<sequence length="422" mass="47351">MAESISDLDFHLTDPAFFATGDTHALWRRLRTEDPVHWTRTRYDRGFWSVTRYRDVRKVYLEPNLFSAQRSGATLPLSAEFADPERSPSLKLAMEGAMLPSNDPPRHNKMRRALHDRFLPKAVAELDGFVQSLATDLIGDLIRFGECNFVDDIAARLPAAVIFEIMEIPREDWPMLFRMANMGIAPADADYGGGSALEMRTKALRTIFDYILDLVKQRRGKGGTDLLSILGRVEIDGVPFTDNEIGYNGFMFVAAGQETTRNTIAGGIYELMSQPEEMQRLRANPGLIETLPDEFVRWVSPVTHVLRTATADTSLGGKDIREGDWVVLWNGSANRDESAFPDPDRFDLGRQPNLHLGFGGGDHFCLGAVVARLQIRRIVQAFLDHVEDIELVGPVERVASHQFPGYKRMPVRVTPKCPQPAI</sequence>
<evidence type="ECO:0000256" key="6">
    <source>
        <dbReference type="ARBA" id="ARBA00023033"/>
    </source>
</evidence>
<accession>A0A2A4FPL7</accession>
<evidence type="ECO:0000313" key="10">
    <source>
        <dbReference type="Proteomes" id="UP000218934"/>
    </source>
</evidence>
<keyword evidence="4 8" id="KW-0560">Oxidoreductase</keyword>
<dbReference type="GO" id="GO:0008395">
    <property type="term" value="F:steroid hydroxylase activity"/>
    <property type="evidence" value="ECO:0007669"/>
    <property type="project" value="TreeGrafter"/>
</dbReference>
<dbReference type="AlphaFoldDB" id="A0A2A4FPL7"/>